<feature type="transmembrane region" description="Helical" evidence="1">
    <location>
        <begin position="12"/>
        <end position="31"/>
    </location>
</feature>
<sequence length="103" mass="11882">MWRPQLQPFFTAVGRVTLQIVALLALILIAARNPVRCLHLDVEKVNHLVLDNAKIDERNLHNFLEEHEQLLLFGDRMPGKYVHDTFTDTDDIVAEDHGTQITR</sequence>
<protein>
    <submittedName>
        <fullName evidence="2">Uncharacterized protein</fullName>
    </submittedName>
</protein>
<accession>A0A182QJB6</accession>
<dbReference type="EnsemblMetazoa" id="AFAF011375-RA">
    <property type="protein sequence ID" value="AFAF011375-PA"/>
    <property type="gene ID" value="AFAF011375"/>
</dbReference>
<reference evidence="2" key="2">
    <citation type="submission" date="2020-05" db="UniProtKB">
        <authorList>
            <consortium name="EnsemblMetazoa"/>
        </authorList>
    </citation>
    <scope>IDENTIFICATION</scope>
    <source>
        <strain evidence="2">FAR1</strain>
    </source>
</reference>
<dbReference type="Proteomes" id="UP000075886">
    <property type="component" value="Unassembled WGS sequence"/>
</dbReference>
<keyword evidence="1" id="KW-0472">Membrane</keyword>
<evidence type="ECO:0000256" key="1">
    <source>
        <dbReference type="SAM" id="Phobius"/>
    </source>
</evidence>
<organism evidence="2 3">
    <name type="scientific">Anopheles farauti</name>
    <dbReference type="NCBI Taxonomy" id="69004"/>
    <lineage>
        <taxon>Eukaryota</taxon>
        <taxon>Metazoa</taxon>
        <taxon>Ecdysozoa</taxon>
        <taxon>Arthropoda</taxon>
        <taxon>Hexapoda</taxon>
        <taxon>Insecta</taxon>
        <taxon>Pterygota</taxon>
        <taxon>Neoptera</taxon>
        <taxon>Endopterygota</taxon>
        <taxon>Diptera</taxon>
        <taxon>Nematocera</taxon>
        <taxon>Culicoidea</taxon>
        <taxon>Culicidae</taxon>
        <taxon>Anophelinae</taxon>
        <taxon>Anopheles</taxon>
    </lineage>
</organism>
<evidence type="ECO:0000313" key="3">
    <source>
        <dbReference type="Proteomes" id="UP000075886"/>
    </source>
</evidence>
<dbReference type="EMBL" id="AXCN02000977">
    <property type="status" value="NOT_ANNOTATED_CDS"/>
    <property type="molecule type" value="Genomic_DNA"/>
</dbReference>
<reference evidence="3" key="1">
    <citation type="submission" date="2014-01" db="EMBL/GenBank/DDBJ databases">
        <title>The Genome Sequence of Anopheles farauti FAR1 (V2).</title>
        <authorList>
            <consortium name="The Broad Institute Genomics Platform"/>
            <person name="Neafsey D.E."/>
            <person name="Besansky N."/>
            <person name="Howell P."/>
            <person name="Walton C."/>
            <person name="Young S.K."/>
            <person name="Zeng Q."/>
            <person name="Gargeya S."/>
            <person name="Fitzgerald M."/>
            <person name="Haas B."/>
            <person name="Abouelleil A."/>
            <person name="Allen A.W."/>
            <person name="Alvarado L."/>
            <person name="Arachchi H.M."/>
            <person name="Berlin A.M."/>
            <person name="Chapman S.B."/>
            <person name="Gainer-Dewar J."/>
            <person name="Goldberg J."/>
            <person name="Griggs A."/>
            <person name="Gujja S."/>
            <person name="Hansen M."/>
            <person name="Howarth C."/>
            <person name="Imamovic A."/>
            <person name="Ireland A."/>
            <person name="Larimer J."/>
            <person name="McCowan C."/>
            <person name="Murphy C."/>
            <person name="Pearson M."/>
            <person name="Poon T.W."/>
            <person name="Priest M."/>
            <person name="Roberts A."/>
            <person name="Saif S."/>
            <person name="Shea T."/>
            <person name="Sisk P."/>
            <person name="Sykes S."/>
            <person name="Wortman J."/>
            <person name="Nusbaum C."/>
            <person name="Birren B."/>
        </authorList>
    </citation>
    <scope>NUCLEOTIDE SEQUENCE [LARGE SCALE GENOMIC DNA]</scope>
    <source>
        <strain evidence="3">FAR1</strain>
    </source>
</reference>
<evidence type="ECO:0000313" key="2">
    <source>
        <dbReference type="EnsemblMetazoa" id="AFAF011375-PA"/>
    </source>
</evidence>
<dbReference type="AlphaFoldDB" id="A0A182QJB6"/>
<keyword evidence="3" id="KW-1185">Reference proteome</keyword>
<keyword evidence="1" id="KW-1133">Transmembrane helix</keyword>
<keyword evidence="1" id="KW-0812">Transmembrane</keyword>
<proteinExistence type="predicted"/>
<name>A0A182QJB6_9DIPT</name>
<dbReference type="VEuPathDB" id="VectorBase:AFAF011375"/>